<dbReference type="PROSITE" id="PS51257">
    <property type="entry name" value="PROKAR_LIPOPROTEIN"/>
    <property type="match status" value="1"/>
</dbReference>
<feature type="chain" id="PRO_5047430353" evidence="1">
    <location>
        <begin position="27"/>
        <end position="122"/>
    </location>
</feature>
<organism evidence="2 3">
    <name type="scientific">Pseudomonas triclosanedens</name>
    <dbReference type="NCBI Taxonomy" id="2961893"/>
    <lineage>
        <taxon>Bacteria</taxon>
        <taxon>Pseudomonadati</taxon>
        <taxon>Pseudomonadota</taxon>
        <taxon>Gammaproteobacteria</taxon>
        <taxon>Pseudomonadales</taxon>
        <taxon>Pseudomonadaceae</taxon>
        <taxon>Pseudomonas</taxon>
    </lineage>
</organism>
<evidence type="ECO:0000313" key="3">
    <source>
        <dbReference type="Proteomes" id="UP001163624"/>
    </source>
</evidence>
<name>A0ABY6ZVC3_9PSED</name>
<evidence type="ECO:0000256" key="1">
    <source>
        <dbReference type="SAM" id="SignalP"/>
    </source>
</evidence>
<feature type="signal peptide" evidence="1">
    <location>
        <begin position="1"/>
        <end position="26"/>
    </location>
</feature>
<gene>
    <name evidence="2" type="ORF">OU419_23430</name>
</gene>
<dbReference type="PIRSF" id="PIRSF020555">
    <property type="entry name" value="UCP020555"/>
    <property type="match status" value="1"/>
</dbReference>
<dbReference type="Proteomes" id="UP001163624">
    <property type="component" value="Chromosome"/>
</dbReference>
<keyword evidence="3" id="KW-1185">Reference proteome</keyword>
<keyword evidence="1" id="KW-0732">Signal</keyword>
<dbReference type="RefSeq" id="WP_254476667.1">
    <property type="nucleotide sequence ID" value="NZ_CP113432.1"/>
</dbReference>
<dbReference type="EMBL" id="CP113432">
    <property type="protein sequence ID" value="WAI48680.1"/>
    <property type="molecule type" value="Genomic_DNA"/>
</dbReference>
<protein>
    <submittedName>
        <fullName evidence="2">DUF4810 domain-containing protein</fullName>
    </submittedName>
</protein>
<dbReference type="InterPro" id="IPR014508">
    <property type="entry name" value="UCP020555_TPR-like"/>
</dbReference>
<dbReference type="Pfam" id="PF16068">
    <property type="entry name" value="DUF4810"/>
    <property type="match status" value="1"/>
</dbReference>
<evidence type="ECO:0000313" key="2">
    <source>
        <dbReference type="EMBL" id="WAI48680.1"/>
    </source>
</evidence>
<sequence>MTIHRVSKAVAWAAALMGSLALTGCAGQKTMYQWEGYQQQVHEYFTGSSKEAQLEALEADLQKIKAQNGAVPPGYHAQLGLLYSSLGKQDQTVREFETEKALFPESAAYMDFLLKNARGGAQ</sequence>
<proteinExistence type="predicted"/>
<reference evidence="2" key="1">
    <citation type="submission" date="2022-11" db="EMBL/GenBank/DDBJ databases">
        <title>Pseudomonas triclosanedens sp. nov., a triclosan degrader isolated from activated sludge.</title>
        <authorList>
            <person name="Yin Y."/>
            <person name="Lu Z."/>
        </authorList>
    </citation>
    <scope>NUCLEOTIDE SEQUENCE</scope>
    <source>
        <strain evidence="2">ZM23</strain>
    </source>
</reference>
<accession>A0ABY6ZVC3</accession>